<accession>A0A4U6QEX8</accession>
<dbReference type="GO" id="GO:0015833">
    <property type="term" value="P:peptide transport"/>
    <property type="evidence" value="ECO:0007669"/>
    <property type="project" value="InterPro"/>
</dbReference>
<dbReference type="InterPro" id="IPR003593">
    <property type="entry name" value="AAA+_ATPase"/>
</dbReference>
<protein>
    <submittedName>
        <fullName evidence="9">ABC transporter ATP-binding protein</fullName>
    </submittedName>
</protein>
<feature type="domain" description="ABC transporter" evidence="8">
    <location>
        <begin position="290"/>
        <end position="541"/>
    </location>
</feature>
<name>A0A4U6QEX8_9ACTN</name>
<evidence type="ECO:0000256" key="7">
    <source>
        <dbReference type="ARBA" id="ARBA00023136"/>
    </source>
</evidence>
<comment type="caution">
    <text evidence="9">The sequence shown here is derived from an EMBL/GenBank/DDBJ whole genome shotgun (WGS) entry which is preliminary data.</text>
</comment>
<keyword evidence="6 9" id="KW-0067">ATP-binding</keyword>
<organism evidence="9 10">
    <name type="scientific">Nakamurella flava</name>
    <dbReference type="NCBI Taxonomy" id="2576308"/>
    <lineage>
        <taxon>Bacteria</taxon>
        <taxon>Bacillati</taxon>
        <taxon>Actinomycetota</taxon>
        <taxon>Actinomycetes</taxon>
        <taxon>Nakamurellales</taxon>
        <taxon>Nakamurellaceae</taxon>
        <taxon>Nakamurella</taxon>
    </lineage>
</organism>
<keyword evidence="10" id="KW-1185">Reference proteome</keyword>
<dbReference type="OrthoDB" id="8036461at2"/>
<dbReference type="Gene3D" id="3.40.50.300">
    <property type="entry name" value="P-loop containing nucleotide triphosphate hydrolases"/>
    <property type="match status" value="2"/>
</dbReference>
<keyword evidence="4" id="KW-1003">Cell membrane</keyword>
<feature type="domain" description="ABC transporter" evidence="8">
    <location>
        <begin position="18"/>
        <end position="267"/>
    </location>
</feature>
<dbReference type="GO" id="GO:0016887">
    <property type="term" value="F:ATP hydrolysis activity"/>
    <property type="evidence" value="ECO:0007669"/>
    <property type="project" value="InterPro"/>
</dbReference>
<comment type="similarity">
    <text evidence="2">Belongs to the ABC transporter superfamily.</text>
</comment>
<proteinExistence type="inferred from homology"/>
<dbReference type="CDD" id="cd03257">
    <property type="entry name" value="ABC_NikE_OppD_transporters"/>
    <property type="match status" value="2"/>
</dbReference>
<dbReference type="Pfam" id="PF00005">
    <property type="entry name" value="ABC_tran"/>
    <property type="match status" value="2"/>
</dbReference>
<dbReference type="PANTHER" id="PTHR43297">
    <property type="entry name" value="OLIGOPEPTIDE TRANSPORT ATP-BINDING PROTEIN APPD"/>
    <property type="match status" value="1"/>
</dbReference>
<dbReference type="AlphaFoldDB" id="A0A4U6QEX8"/>
<evidence type="ECO:0000256" key="6">
    <source>
        <dbReference type="ARBA" id="ARBA00022840"/>
    </source>
</evidence>
<evidence type="ECO:0000259" key="8">
    <source>
        <dbReference type="PROSITE" id="PS50893"/>
    </source>
</evidence>
<dbReference type="SUPFAM" id="SSF52540">
    <property type="entry name" value="P-loop containing nucleoside triphosphate hydrolases"/>
    <property type="match status" value="2"/>
</dbReference>
<keyword evidence="7" id="KW-0472">Membrane</keyword>
<dbReference type="GO" id="GO:0005524">
    <property type="term" value="F:ATP binding"/>
    <property type="evidence" value="ECO:0007669"/>
    <property type="project" value="UniProtKB-KW"/>
</dbReference>
<keyword evidence="5" id="KW-0547">Nucleotide-binding</keyword>
<dbReference type="Pfam" id="PF08352">
    <property type="entry name" value="oligo_HPY"/>
    <property type="match status" value="2"/>
</dbReference>
<dbReference type="EMBL" id="SZZH01000003">
    <property type="protein sequence ID" value="TKV58529.1"/>
    <property type="molecule type" value="Genomic_DNA"/>
</dbReference>
<evidence type="ECO:0000256" key="4">
    <source>
        <dbReference type="ARBA" id="ARBA00022475"/>
    </source>
</evidence>
<dbReference type="PROSITE" id="PS50893">
    <property type="entry name" value="ABC_TRANSPORTER_2"/>
    <property type="match status" value="2"/>
</dbReference>
<dbReference type="Proteomes" id="UP000306985">
    <property type="component" value="Unassembled WGS sequence"/>
</dbReference>
<evidence type="ECO:0000256" key="5">
    <source>
        <dbReference type="ARBA" id="ARBA00022741"/>
    </source>
</evidence>
<evidence type="ECO:0000313" key="9">
    <source>
        <dbReference type="EMBL" id="TKV58529.1"/>
    </source>
</evidence>
<dbReference type="InterPro" id="IPR017871">
    <property type="entry name" value="ABC_transporter-like_CS"/>
</dbReference>
<dbReference type="SMART" id="SM00382">
    <property type="entry name" value="AAA"/>
    <property type="match status" value="2"/>
</dbReference>
<dbReference type="InterPro" id="IPR027417">
    <property type="entry name" value="P-loop_NTPase"/>
</dbReference>
<evidence type="ECO:0000256" key="2">
    <source>
        <dbReference type="ARBA" id="ARBA00005417"/>
    </source>
</evidence>
<dbReference type="GO" id="GO:0005886">
    <property type="term" value="C:plasma membrane"/>
    <property type="evidence" value="ECO:0007669"/>
    <property type="project" value="UniProtKB-SubCell"/>
</dbReference>
<dbReference type="PROSITE" id="PS00211">
    <property type="entry name" value="ABC_TRANSPORTER_1"/>
    <property type="match status" value="2"/>
</dbReference>
<comment type="subcellular location">
    <subcellularLocation>
        <location evidence="1">Cell membrane</location>
        <topology evidence="1">Peripheral membrane protein</topology>
    </subcellularLocation>
</comment>
<dbReference type="PANTHER" id="PTHR43297:SF2">
    <property type="entry name" value="DIPEPTIDE TRANSPORT ATP-BINDING PROTEIN DPPD"/>
    <property type="match status" value="1"/>
</dbReference>
<evidence type="ECO:0000256" key="1">
    <source>
        <dbReference type="ARBA" id="ARBA00004202"/>
    </source>
</evidence>
<dbReference type="RefSeq" id="WP_137450192.1">
    <property type="nucleotide sequence ID" value="NZ_SZZH01000003.1"/>
</dbReference>
<dbReference type="InterPro" id="IPR013563">
    <property type="entry name" value="Oligopep_ABC_C"/>
</dbReference>
<gene>
    <name evidence="9" type="ORF">FDO65_13335</name>
</gene>
<evidence type="ECO:0000256" key="3">
    <source>
        <dbReference type="ARBA" id="ARBA00022448"/>
    </source>
</evidence>
<dbReference type="InterPro" id="IPR050388">
    <property type="entry name" value="ABC_Ni/Peptide_Import"/>
</dbReference>
<reference evidence="9 10" key="1">
    <citation type="submission" date="2019-05" db="EMBL/GenBank/DDBJ databases">
        <title>Nakamurella sp. N5BH11, whole genome shotgun sequence.</title>
        <authorList>
            <person name="Tuo L."/>
        </authorList>
    </citation>
    <scope>NUCLEOTIDE SEQUENCE [LARGE SCALE GENOMIC DNA]</scope>
    <source>
        <strain evidence="9 10">N5BH11</strain>
    </source>
</reference>
<evidence type="ECO:0000313" key="10">
    <source>
        <dbReference type="Proteomes" id="UP000306985"/>
    </source>
</evidence>
<keyword evidence="3" id="KW-0813">Transport</keyword>
<dbReference type="InterPro" id="IPR003439">
    <property type="entry name" value="ABC_transporter-like_ATP-bd"/>
</dbReference>
<sequence>MTDLAKELSSVTPTGPLLRIRDLHVDIPTAAGTVHALRGVDLDVAAGEVVGLVGESGGGKSMLARSVSGLLPTAGRTTGQVLFRGQDVLTMDAATLAAHRGHGAAMCFQHPRSALEPLRTVRRQLRDRLARHQHLAGRDADTRAAELLGSVGIVDVPRVLASYPHQLSGGMAQRVMIALCLACDPGLLLADEPTTGLDVTLTRGILDLVRGTAAGGDRGVLLITHDIAAAARVCDRVVVLRAGEVVETGSTAEVLDRPRDVYTRELLAAVPDPDRPLPPRVRATPGEAVVRLRGVGVRYRGHLGVPAHDALMGLDLDVRRGETVGIVGESGSGKTSLARVLLGLVPATAGEVTVAGADLRAGRFGRRPGSRVTTRRLAGRVQMVFQDPSGALDPRRTVLDAVAETLLARGVPTDERRARAIEVLERTGLDAGFLDRLPHELSGGQAQRVGIARALVARPDLIVFDEPTSALDVTAQRTVLDLMAELAADGDRAQVFISHDLATVRSVCDRVVVVRHGRLVEQGPVEQLFTAPQQEYTRDLLAAAPRLQAIRPG</sequence>